<evidence type="ECO:0000313" key="1">
    <source>
        <dbReference type="EMBL" id="NEJ69560.1"/>
    </source>
</evidence>
<dbReference type="Proteomes" id="UP000471753">
    <property type="component" value="Unassembled WGS sequence"/>
</dbReference>
<protein>
    <submittedName>
        <fullName evidence="1">Uncharacterized protein</fullName>
    </submittedName>
</protein>
<organism evidence="1 2">
    <name type="scientific">Rhizobium phaseoli</name>
    <dbReference type="NCBI Taxonomy" id="396"/>
    <lineage>
        <taxon>Bacteria</taxon>
        <taxon>Pseudomonadati</taxon>
        <taxon>Pseudomonadota</taxon>
        <taxon>Alphaproteobacteria</taxon>
        <taxon>Hyphomicrobiales</taxon>
        <taxon>Rhizobiaceae</taxon>
        <taxon>Rhizobium/Agrobacterium group</taxon>
        <taxon>Rhizobium</taxon>
    </lineage>
</organism>
<gene>
    <name evidence="1" type="ORF">GR197_03245</name>
</gene>
<comment type="caution">
    <text evidence="1">The sequence shown here is derived from an EMBL/GenBank/DDBJ whole genome shotgun (WGS) entry which is preliminary data.</text>
</comment>
<name>A0A7K3U7A1_9HYPH</name>
<reference evidence="1 2" key="1">
    <citation type="submission" date="2019-12" db="EMBL/GenBank/DDBJ databases">
        <title>Rhizobium genotypes associated with high levels of biological nitrogen fixation by grain legumes in a temperate-maritime cropping system.</title>
        <authorList>
            <person name="Maluk M."/>
            <person name="Francesc Ferrando Molina F."/>
            <person name="Lopez Del Egido L."/>
            <person name="Lafos M."/>
            <person name="Langarica-Fuentes A."/>
            <person name="Gebre Yohannes G."/>
            <person name="Young M.W."/>
            <person name="Martin P."/>
            <person name="Gantlett R."/>
            <person name="Kenicer G."/>
            <person name="Hawes C."/>
            <person name="Begg G.S."/>
            <person name="Quilliam R.S."/>
            <person name="Squire G.R."/>
            <person name="Poole P.S."/>
            <person name="Young P.W."/>
            <person name="Iannetta P.M."/>
            <person name="James E.K."/>
        </authorList>
    </citation>
    <scope>NUCLEOTIDE SEQUENCE [LARGE SCALE GENOMIC DNA]</scope>
    <source>
        <strain evidence="1 2">JHI366</strain>
    </source>
</reference>
<evidence type="ECO:0000313" key="2">
    <source>
        <dbReference type="Proteomes" id="UP000471753"/>
    </source>
</evidence>
<dbReference type="AlphaFoldDB" id="A0A7K3U7A1"/>
<accession>A0A7K3U7A1</accession>
<dbReference type="EMBL" id="WUFT01000002">
    <property type="protein sequence ID" value="NEJ69560.1"/>
    <property type="molecule type" value="Genomic_DNA"/>
</dbReference>
<proteinExistence type="predicted"/>
<sequence length="50" mass="5477">MDAFIGDVITIFHPALIGGGDKESFLRGQKRLDGLGTQCLDEWIQKSGEL</sequence>